<feature type="transmembrane region" description="Helical" evidence="7">
    <location>
        <begin position="101"/>
        <end position="122"/>
    </location>
</feature>
<feature type="domain" description="ABC transmembrane type-1" evidence="9">
    <location>
        <begin position="99"/>
        <end position="288"/>
    </location>
</feature>
<feature type="region of interest" description="Disordered" evidence="8">
    <location>
        <begin position="1"/>
        <end position="20"/>
    </location>
</feature>
<dbReference type="PROSITE" id="PS50928">
    <property type="entry name" value="ABC_TM1"/>
    <property type="match status" value="1"/>
</dbReference>
<keyword evidence="4 7" id="KW-0812">Transmembrane</keyword>
<dbReference type="Pfam" id="PF00528">
    <property type="entry name" value="BPD_transp_1"/>
    <property type="match status" value="1"/>
</dbReference>
<name>A0A537LDR2_9BACT</name>
<evidence type="ECO:0000256" key="5">
    <source>
        <dbReference type="ARBA" id="ARBA00022989"/>
    </source>
</evidence>
<dbReference type="GO" id="GO:0055085">
    <property type="term" value="P:transmembrane transport"/>
    <property type="evidence" value="ECO:0007669"/>
    <property type="project" value="InterPro"/>
</dbReference>
<evidence type="ECO:0000256" key="1">
    <source>
        <dbReference type="ARBA" id="ARBA00004651"/>
    </source>
</evidence>
<evidence type="ECO:0000313" key="12">
    <source>
        <dbReference type="Proteomes" id="UP000315217"/>
    </source>
</evidence>
<dbReference type="Pfam" id="PF12911">
    <property type="entry name" value="OppC_N"/>
    <property type="match status" value="1"/>
</dbReference>
<sequence length="301" mass="31899">MHTLIPASATSDPRARLRPSSLRSPWGDVLVQLARSRGAVTGGIILAVLLVAAVGAPLLTPYDSLSMRPEERLQPPNRAHLFGTDVFGRDLWTRVLYGSRISLRTGVISITLAVALGVPLGLTSGYYGGSVDRLLMRLVDLMLTFPGILLALVIIAILGPNLLNAMLAVGISASPTYARVVRASVLGAREQVYVDAARAIGCRDGRIMVRHILPNTVAPIIVLGTLGVAGAIISAAALSYLGLGAQPPTPEWGALLSEGRNYLRVAWWMTAFPGLAIMIAVLAINLLGDGLRDALDPRLRP</sequence>
<evidence type="ECO:0000313" key="13">
    <source>
        <dbReference type="Proteomes" id="UP000318661"/>
    </source>
</evidence>
<keyword evidence="2 7" id="KW-0813">Transport</keyword>
<keyword evidence="6 7" id="KW-0472">Membrane</keyword>
<feature type="transmembrane region" description="Helical" evidence="7">
    <location>
        <begin position="216"/>
        <end position="245"/>
    </location>
</feature>
<organism evidence="10 13">
    <name type="scientific">Candidatus Segetimicrobium genomatis</name>
    <dbReference type="NCBI Taxonomy" id="2569760"/>
    <lineage>
        <taxon>Bacteria</taxon>
        <taxon>Bacillati</taxon>
        <taxon>Candidatus Sysuimicrobiota</taxon>
        <taxon>Candidatus Sysuimicrobiia</taxon>
        <taxon>Candidatus Sysuimicrobiales</taxon>
        <taxon>Candidatus Segetimicrobiaceae</taxon>
        <taxon>Candidatus Segetimicrobium</taxon>
    </lineage>
</organism>
<dbReference type="InterPro" id="IPR035906">
    <property type="entry name" value="MetI-like_sf"/>
</dbReference>
<dbReference type="Proteomes" id="UP000315217">
    <property type="component" value="Unassembled WGS sequence"/>
</dbReference>
<dbReference type="EMBL" id="VBAJ01000235">
    <property type="protein sequence ID" value="TMJ06159.1"/>
    <property type="molecule type" value="Genomic_DNA"/>
</dbReference>
<evidence type="ECO:0000259" key="9">
    <source>
        <dbReference type="PROSITE" id="PS50928"/>
    </source>
</evidence>
<dbReference type="SUPFAM" id="SSF161098">
    <property type="entry name" value="MetI-like"/>
    <property type="match status" value="1"/>
</dbReference>
<evidence type="ECO:0000256" key="6">
    <source>
        <dbReference type="ARBA" id="ARBA00023136"/>
    </source>
</evidence>
<dbReference type="GO" id="GO:0005886">
    <property type="term" value="C:plasma membrane"/>
    <property type="evidence" value="ECO:0007669"/>
    <property type="project" value="UniProtKB-SubCell"/>
</dbReference>
<comment type="caution">
    <text evidence="10">The sequence shown here is derived from an EMBL/GenBank/DDBJ whole genome shotgun (WGS) entry which is preliminary data.</text>
</comment>
<keyword evidence="3" id="KW-1003">Cell membrane</keyword>
<evidence type="ECO:0000256" key="2">
    <source>
        <dbReference type="ARBA" id="ARBA00022448"/>
    </source>
</evidence>
<proteinExistence type="inferred from homology"/>
<dbReference type="Proteomes" id="UP000318661">
    <property type="component" value="Unassembled WGS sequence"/>
</dbReference>
<dbReference type="PANTHER" id="PTHR43386">
    <property type="entry name" value="OLIGOPEPTIDE TRANSPORT SYSTEM PERMEASE PROTEIN APPC"/>
    <property type="match status" value="1"/>
</dbReference>
<dbReference type="EMBL" id="VBAI01000177">
    <property type="protein sequence ID" value="TMJ08842.1"/>
    <property type="molecule type" value="Genomic_DNA"/>
</dbReference>
<dbReference type="CDD" id="cd06261">
    <property type="entry name" value="TM_PBP2"/>
    <property type="match status" value="1"/>
</dbReference>
<gene>
    <name evidence="11" type="ORF">E6G98_11190</name>
    <name evidence="10" type="ORF">E6G99_09305</name>
</gene>
<comment type="similarity">
    <text evidence="7">Belongs to the binding-protein-dependent transport system permease family.</text>
</comment>
<feature type="transmembrane region" description="Helical" evidence="7">
    <location>
        <begin position="39"/>
        <end position="59"/>
    </location>
</feature>
<dbReference type="InterPro" id="IPR050366">
    <property type="entry name" value="BP-dependent_transpt_permease"/>
</dbReference>
<evidence type="ECO:0000313" key="11">
    <source>
        <dbReference type="EMBL" id="TMJ08842.1"/>
    </source>
</evidence>
<evidence type="ECO:0000256" key="3">
    <source>
        <dbReference type="ARBA" id="ARBA00022475"/>
    </source>
</evidence>
<dbReference type="Gene3D" id="1.10.3720.10">
    <property type="entry name" value="MetI-like"/>
    <property type="match status" value="1"/>
</dbReference>
<dbReference type="AlphaFoldDB" id="A0A537LDR2"/>
<dbReference type="PANTHER" id="PTHR43386:SF1">
    <property type="entry name" value="D,D-DIPEPTIDE TRANSPORT SYSTEM PERMEASE PROTEIN DDPC-RELATED"/>
    <property type="match status" value="1"/>
</dbReference>
<evidence type="ECO:0000256" key="4">
    <source>
        <dbReference type="ARBA" id="ARBA00022692"/>
    </source>
</evidence>
<evidence type="ECO:0000256" key="7">
    <source>
        <dbReference type="RuleBase" id="RU363032"/>
    </source>
</evidence>
<protein>
    <submittedName>
        <fullName evidence="10">ABC transporter permease</fullName>
    </submittedName>
</protein>
<reference evidence="12 13" key="1">
    <citation type="journal article" date="2019" name="Nat. Microbiol.">
        <title>Mediterranean grassland soil C-N compound turnover is dependent on rainfall and depth, and is mediated by genomically divergent microorganisms.</title>
        <authorList>
            <person name="Diamond S."/>
            <person name="Andeer P.F."/>
            <person name="Li Z."/>
            <person name="Crits-Christoph A."/>
            <person name="Burstein D."/>
            <person name="Anantharaman K."/>
            <person name="Lane K.R."/>
            <person name="Thomas B.C."/>
            <person name="Pan C."/>
            <person name="Northen T.R."/>
            <person name="Banfield J.F."/>
        </authorList>
    </citation>
    <scope>NUCLEOTIDE SEQUENCE [LARGE SCALE GENOMIC DNA]</scope>
    <source>
        <strain evidence="11">NP_1</strain>
        <strain evidence="10">NP_2</strain>
    </source>
</reference>
<keyword evidence="5 7" id="KW-1133">Transmembrane helix</keyword>
<dbReference type="InterPro" id="IPR000515">
    <property type="entry name" value="MetI-like"/>
</dbReference>
<accession>A0A537LDR2</accession>
<evidence type="ECO:0000313" key="10">
    <source>
        <dbReference type="EMBL" id="TMJ06159.1"/>
    </source>
</evidence>
<feature type="transmembrane region" description="Helical" evidence="7">
    <location>
        <begin position="134"/>
        <end position="158"/>
    </location>
</feature>
<feature type="transmembrane region" description="Helical" evidence="7">
    <location>
        <begin position="265"/>
        <end position="288"/>
    </location>
</feature>
<dbReference type="InterPro" id="IPR025966">
    <property type="entry name" value="OppC_N"/>
</dbReference>
<comment type="subcellular location">
    <subcellularLocation>
        <location evidence="1 7">Cell membrane</location>
        <topology evidence="1 7">Multi-pass membrane protein</topology>
    </subcellularLocation>
</comment>
<evidence type="ECO:0000256" key="8">
    <source>
        <dbReference type="SAM" id="MobiDB-lite"/>
    </source>
</evidence>